<keyword evidence="3" id="KW-1185">Reference proteome</keyword>
<evidence type="ECO:0000313" key="2">
    <source>
        <dbReference type="EMBL" id="MQM26166.1"/>
    </source>
</evidence>
<dbReference type="EMBL" id="WIAO01000011">
    <property type="protein sequence ID" value="MQM26166.1"/>
    <property type="molecule type" value="Genomic_DNA"/>
</dbReference>
<keyword evidence="2" id="KW-0808">Transferase</keyword>
<keyword evidence="2" id="KW-0418">Kinase</keyword>
<feature type="domain" description="MEDS" evidence="1">
    <location>
        <begin position="10"/>
        <end position="154"/>
    </location>
</feature>
<dbReference type="AlphaFoldDB" id="A0A6L5G976"/>
<reference evidence="2 3" key="1">
    <citation type="submission" date="2019-10" db="EMBL/GenBank/DDBJ databases">
        <title>Glycomyces albidus sp. nov., a novel actinomycete isolated from rhizosphere soil of wheat (Triticum aestivum L.).</title>
        <authorList>
            <person name="Qian L."/>
        </authorList>
    </citation>
    <scope>NUCLEOTIDE SEQUENCE [LARGE SCALE GENOMIC DNA]</scope>
    <source>
        <strain evidence="2 3">NEAU-7082</strain>
    </source>
</reference>
<organism evidence="2 3">
    <name type="scientific">Glycomyces albidus</name>
    <dbReference type="NCBI Taxonomy" id="2656774"/>
    <lineage>
        <taxon>Bacteria</taxon>
        <taxon>Bacillati</taxon>
        <taxon>Actinomycetota</taxon>
        <taxon>Actinomycetes</taxon>
        <taxon>Glycomycetales</taxon>
        <taxon>Glycomycetaceae</taxon>
        <taxon>Glycomyces</taxon>
    </lineage>
</organism>
<dbReference type="GO" id="GO:0016301">
    <property type="term" value="F:kinase activity"/>
    <property type="evidence" value="ECO:0007669"/>
    <property type="project" value="UniProtKB-KW"/>
</dbReference>
<accession>A0A6L5G976</accession>
<dbReference type="Pfam" id="PF14417">
    <property type="entry name" value="MEDS"/>
    <property type="match status" value="1"/>
</dbReference>
<evidence type="ECO:0000259" key="1">
    <source>
        <dbReference type="Pfam" id="PF14417"/>
    </source>
</evidence>
<dbReference type="NCBIfam" id="NF041045">
    <property type="entry name" value="RsbA_anti_sig"/>
    <property type="match status" value="1"/>
</dbReference>
<dbReference type="Proteomes" id="UP000477750">
    <property type="component" value="Unassembled WGS sequence"/>
</dbReference>
<dbReference type="Gene3D" id="3.30.565.10">
    <property type="entry name" value="Histidine kinase-like ATPase, C-terminal domain"/>
    <property type="match status" value="1"/>
</dbReference>
<dbReference type="InterPro" id="IPR025847">
    <property type="entry name" value="MEDS_domain"/>
</dbReference>
<dbReference type="InterPro" id="IPR047718">
    <property type="entry name" value="RsbA-like_anti_sig"/>
</dbReference>
<proteinExistence type="predicted"/>
<evidence type="ECO:0000313" key="3">
    <source>
        <dbReference type="Proteomes" id="UP000477750"/>
    </source>
</evidence>
<name>A0A6L5G976_9ACTN</name>
<gene>
    <name evidence="2" type="ORF">GFD30_11370</name>
</gene>
<protein>
    <submittedName>
        <fullName evidence="2">Sensor histidine kinase</fullName>
    </submittedName>
</protein>
<dbReference type="InterPro" id="IPR036890">
    <property type="entry name" value="HATPase_C_sf"/>
</dbReference>
<sequence length="308" mass="33939">MTTNRADPFDHIALHYAGEREYLAGTIPFIETALAAGEPVAVAVPEPNLQLLRDALDDTAERVLMVDMTRAGANPGRIISGILRDFADRHPGRRVHIVEEPTWPDRSATEYPACAQHEALINRAFAGRDAAILCPCDCAGLDSQALADSRATHPTLVDRTGHRTSEEYDPDRIFAAYNVPLDPRPRTAIERQLDTSTIENARWFAAAYGRQAGLTVNQLVDLQIAVTELATECVLYGWGFGMMRIWTEAEHLVCEVESAGRLDTPLAGHPTVDEARDRSLTAVHHVVDLVRAYTGPLSTVVRVYLRLP</sequence>
<comment type="caution">
    <text evidence="2">The sequence shown here is derived from an EMBL/GenBank/DDBJ whole genome shotgun (WGS) entry which is preliminary data.</text>
</comment>
<dbReference type="RefSeq" id="WP_153025331.1">
    <property type="nucleotide sequence ID" value="NZ_WIAO01000011.1"/>
</dbReference>